<evidence type="ECO:0000313" key="4">
    <source>
        <dbReference type="Proteomes" id="UP000182476"/>
    </source>
</evidence>
<dbReference type="Proteomes" id="UP000182476">
    <property type="component" value="Chromosome I"/>
</dbReference>
<proteinExistence type="predicted"/>
<keyword evidence="4" id="KW-1185">Reference proteome</keyword>
<sequence>MSKLFWLGVFLCPSIVAAEPIFHNLQSCTQDGNVTINCSVVLDSNGFILDAGSGKMLSDTAEPTGAFNSFELYRDGSQYILANENISRARSRRWVVFGYEGGKIDLQRIYIFSLDTAKQSGPYWHGYDCRPDFKLFTPRSGVPFSESAMQALCGDVEGNVVVVPKAPAISVPSKSLAVSVPVYRAGTRVGAATYLFAGSDEPNLLALACLSNCVSSTSEKAKLPAGNASSASSVSAIAKETCNPDSFTNPDLIICGQQSFEKVDAVLNEQYKKTLASLSPADRKQLTDVQRRWVRFKEAYCEDLYQAVLPGAEAPIDKLTCLAQTTTARLGELIYLQTGMPNDGFYKAASLMAGQDRESGLKASINLLGGGDFDDPVWKQYADGQCEMSFRLFREDLAYCAVRMRFQLPMNR</sequence>
<name>A0ABY0VJF3_9PSED</name>
<dbReference type="GeneID" id="93691640"/>
<dbReference type="Pfam" id="PF07007">
    <property type="entry name" value="LprI"/>
    <property type="match status" value="1"/>
</dbReference>
<dbReference type="InterPro" id="IPR009739">
    <property type="entry name" value="LprI-like_N"/>
</dbReference>
<dbReference type="EMBL" id="LT629796">
    <property type="protein sequence ID" value="SDU32537.1"/>
    <property type="molecule type" value="Genomic_DNA"/>
</dbReference>
<evidence type="ECO:0000259" key="2">
    <source>
        <dbReference type="Pfam" id="PF07007"/>
    </source>
</evidence>
<evidence type="ECO:0000256" key="1">
    <source>
        <dbReference type="SAM" id="SignalP"/>
    </source>
</evidence>
<feature type="domain" description="Lysozyme inhibitor LprI-like N-terminal" evidence="2">
    <location>
        <begin position="248"/>
        <end position="333"/>
    </location>
</feature>
<organism evidence="3 4">
    <name type="scientific">Pseudomonas mandelii</name>
    <dbReference type="NCBI Taxonomy" id="75612"/>
    <lineage>
        <taxon>Bacteria</taxon>
        <taxon>Pseudomonadati</taxon>
        <taxon>Pseudomonadota</taxon>
        <taxon>Gammaproteobacteria</taxon>
        <taxon>Pseudomonadales</taxon>
        <taxon>Pseudomonadaceae</taxon>
        <taxon>Pseudomonas</taxon>
    </lineage>
</organism>
<evidence type="ECO:0000313" key="3">
    <source>
        <dbReference type="EMBL" id="SDU32537.1"/>
    </source>
</evidence>
<dbReference type="Gene3D" id="1.20.1270.180">
    <property type="match status" value="1"/>
</dbReference>
<reference evidence="3 4" key="1">
    <citation type="submission" date="2016-10" db="EMBL/GenBank/DDBJ databases">
        <authorList>
            <person name="Varghese N."/>
            <person name="Submissions S."/>
        </authorList>
    </citation>
    <scope>NUCLEOTIDE SEQUENCE [LARGE SCALE GENOMIC DNA]</scope>
    <source>
        <strain evidence="3 4">LMG 21607</strain>
    </source>
</reference>
<feature type="chain" id="PRO_5046563830" evidence="1">
    <location>
        <begin position="19"/>
        <end position="412"/>
    </location>
</feature>
<gene>
    <name evidence="3" type="ORF">SAMN04489801_2230</name>
</gene>
<protein>
    <submittedName>
        <fullName evidence="3">Uncharacterized conserved protein YecT, DUF1311 family</fullName>
    </submittedName>
</protein>
<feature type="signal peptide" evidence="1">
    <location>
        <begin position="1"/>
        <end position="18"/>
    </location>
</feature>
<keyword evidence="1" id="KW-0732">Signal</keyword>
<accession>A0ABY0VJF3</accession>
<dbReference type="RefSeq" id="WP_231990952.1">
    <property type="nucleotide sequence ID" value="NZ_LT629796.1"/>
</dbReference>